<dbReference type="OrthoDB" id="6708408at2"/>
<reference evidence="2 3" key="1">
    <citation type="submission" date="2017-02" db="EMBL/GenBank/DDBJ databases">
        <title>Draft genome sequence of Moraxella pluranimalium CCUG 54913T type strain.</title>
        <authorList>
            <person name="Salva-Serra F."/>
            <person name="Engstrom-Jakobsson H."/>
            <person name="Thorell K."/>
            <person name="Jaen-Luchoro D."/>
            <person name="Gonzales-Siles L."/>
            <person name="Karlsson R."/>
            <person name="Yazdan S."/>
            <person name="Boulund F."/>
            <person name="Johnning A."/>
            <person name="Engstrand L."/>
            <person name="Kristiansson E."/>
            <person name="Moore E."/>
        </authorList>
    </citation>
    <scope>NUCLEOTIDE SEQUENCE [LARGE SCALE GENOMIC DNA]</scope>
    <source>
        <strain evidence="2 3">CCUG 54913</strain>
    </source>
</reference>
<dbReference type="AlphaFoldDB" id="A0A1T0CMJ6"/>
<dbReference type="RefSeq" id="WP_078254225.1">
    <property type="nucleotide sequence ID" value="NZ_MUYU01000015.1"/>
</dbReference>
<dbReference type="NCBIfam" id="TIGR04219">
    <property type="entry name" value="OMP_w_GlyGly"/>
    <property type="match status" value="1"/>
</dbReference>
<dbReference type="STRING" id="470453.B0680_06170"/>
<sequence>MKKIAIATALLVASTAHADTLYGLYADANYWHTSADVTDNGVKQNFDDEGNYMLSASLEHGVPLIPNVRVRHADINHSQNTAIAKDEVAFTSTDAIAYYEILDNVVSVDLGLGAKRISGDVKYTGGKTLDLNKTLPMAYASVGAKLPFTGLSAKAELGVGVGTNVKATDAQAELKYDFVKTAAVDLGIKGGYRILSLDYDEMNVKYLGTVFGKQTPYKADFKGPYVGLEVHF</sequence>
<feature type="chain" id="PRO_5012707250" description="Outer membrane protein beta-barrel domain-containing protein" evidence="1">
    <location>
        <begin position="19"/>
        <end position="232"/>
    </location>
</feature>
<protein>
    <recommendedName>
        <fullName evidence="4">Outer membrane protein beta-barrel domain-containing protein</fullName>
    </recommendedName>
</protein>
<organism evidence="2 3">
    <name type="scientific">Moraxella pluranimalium</name>
    <dbReference type="NCBI Taxonomy" id="470453"/>
    <lineage>
        <taxon>Bacteria</taxon>
        <taxon>Pseudomonadati</taxon>
        <taxon>Pseudomonadota</taxon>
        <taxon>Gammaproteobacteria</taxon>
        <taxon>Moraxellales</taxon>
        <taxon>Moraxellaceae</taxon>
        <taxon>Moraxella</taxon>
    </lineage>
</organism>
<dbReference type="EMBL" id="MUYU01000015">
    <property type="protein sequence ID" value="OOS23544.1"/>
    <property type="molecule type" value="Genomic_DNA"/>
</dbReference>
<keyword evidence="1" id="KW-0732">Signal</keyword>
<name>A0A1T0CMJ6_9GAMM</name>
<gene>
    <name evidence="2" type="ORF">B0680_06170</name>
</gene>
<feature type="signal peptide" evidence="1">
    <location>
        <begin position="1"/>
        <end position="18"/>
    </location>
</feature>
<evidence type="ECO:0000313" key="3">
    <source>
        <dbReference type="Proteomes" id="UP000189800"/>
    </source>
</evidence>
<accession>A0A1T0CMJ6</accession>
<keyword evidence="3" id="KW-1185">Reference proteome</keyword>
<dbReference type="Proteomes" id="UP000189800">
    <property type="component" value="Unassembled WGS sequence"/>
</dbReference>
<evidence type="ECO:0000256" key="1">
    <source>
        <dbReference type="SAM" id="SignalP"/>
    </source>
</evidence>
<dbReference type="InterPro" id="IPR026387">
    <property type="entry name" value="OMP_w_GlyGly"/>
</dbReference>
<comment type="caution">
    <text evidence="2">The sequence shown here is derived from an EMBL/GenBank/DDBJ whole genome shotgun (WGS) entry which is preliminary data.</text>
</comment>
<evidence type="ECO:0000313" key="2">
    <source>
        <dbReference type="EMBL" id="OOS23544.1"/>
    </source>
</evidence>
<proteinExistence type="predicted"/>
<evidence type="ECO:0008006" key="4">
    <source>
        <dbReference type="Google" id="ProtNLM"/>
    </source>
</evidence>